<evidence type="ECO:0000313" key="2">
    <source>
        <dbReference type="EMBL" id="GAL73054.1"/>
    </source>
</evidence>
<dbReference type="EMBL" id="BBNS01000038">
    <property type="protein sequence ID" value="GAL73054.1"/>
    <property type="molecule type" value="Genomic_DNA"/>
</dbReference>
<reference evidence="3 4" key="1">
    <citation type="journal article" date="2014" name="Genome Announc.">
        <title>Draft Genome Sequence of Marine Flavobacterium Jejuia pallidilutea Strain 11shimoA1 and Pigmentation Mutants.</title>
        <authorList>
            <person name="Takatani N."/>
            <person name="Nakanishi M."/>
            <person name="Meirelles P."/>
            <person name="Mino S."/>
            <person name="Suda W."/>
            <person name="Oshima K."/>
            <person name="Hattori M."/>
            <person name="Ohkuma M."/>
            <person name="Hosokawa M."/>
            <person name="Miyashita K."/>
            <person name="Thompson F.L."/>
            <person name="Niwa A."/>
            <person name="Sawabe T."/>
            <person name="Sawabe T."/>
        </authorList>
    </citation>
    <scope>NUCLEOTIDE SEQUENCE [LARGE SCALE GENOMIC DNA]</scope>
    <source>
        <strain evidence="1 3">JCM 19301</strain>
        <strain evidence="2">JCM 19302</strain>
        <strain evidence="4">JCM19302</strain>
    </source>
</reference>
<comment type="caution">
    <text evidence="2">The sequence shown here is derived from an EMBL/GenBank/DDBJ whole genome shotgun (WGS) entry which is preliminary data.</text>
</comment>
<dbReference type="AlphaFoldDB" id="A0A090WCB3"/>
<dbReference type="RefSeq" id="WP_369385296.1">
    <property type="nucleotide sequence ID" value="NZ_BBNR01000032.1"/>
</dbReference>
<sequence>MKKTVIIVMLALITSVSGIAQEINWVSLEEAIALQKQTPKKL</sequence>
<proteinExistence type="predicted"/>
<evidence type="ECO:0000313" key="3">
    <source>
        <dbReference type="Proteomes" id="UP000029641"/>
    </source>
</evidence>
<organism evidence="2 4">
    <name type="scientific">Jejuia pallidilutea</name>
    <dbReference type="NCBI Taxonomy" id="504487"/>
    <lineage>
        <taxon>Bacteria</taxon>
        <taxon>Pseudomonadati</taxon>
        <taxon>Bacteroidota</taxon>
        <taxon>Flavobacteriia</taxon>
        <taxon>Flavobacteriales</taxon>
        <taxon>Flavobacteriaceae</taxon>
        <taxon>Jejuia</taxon>
    </lineage>
</organism>
<evidence type="ECO:0000313" key="1">
    <source>
        <dbReference type="EMBL" id="GAL69021.1"/>
    </source>
</evidence>
<dbReference type="EMBL" id="BBNR01000032">
    <property type="protein sequence ID" value="GAL69021.1"/>
    <property type="molecule type" value="Genomic_DNA"/>
</dbReference>
<name>A0A090WCB3_9FLAO</name>
<dbReference type="Proteomes" id="UP000029646">
    <property type="component" value="Unassembled WGS sequence"/>
</dbReference>
<dbReference type="Proteomes" id="UP000029641">
    <property type="component" value="Unassembled WGS sequence"/>
</dbReference>
<gene>
    <name evidence="1" type="ORF">JCM19301_153</name>
    <name evidence="2" type="ORF">JCM19302_233</name>
</gene>
<protein>
    <submittedName>
        <fullName evidence="2">Uncharacterized protein</fullName>
    </submittedName>
</protein>
<accession>A0A090WCB3</accession>
<evidence type="ECO:0000313" key="4">
    <source>
        <dbReference type="Proteomes" id="UP000029646"/>
    </source>
</evidence>